<reference evidence="3" key="1">
    <citation type="journal article" date="2019" name="Int. J. Syst. Evol. Microbiol.">
        <title>The Global Catalogue of Microorganisms (GCM) 10K type strain sequencing project: providing services to taxonomists for standard genome sequencing and annotation.</title>
        <authorList>
            <consortium name="The Broad Institute Genomics Platform"/>
            <consortium name="The Broad Institute Genome Sequencing Center for Infectious Disease"/>
            <person name="Wu L."/>
            <person name="Ma J."/>
        </authorList>
    </citation>
    <scope>NUCLEOTIDE SEQUENCE [LARGE SCALE GENOMIC DNA]</scope>
    <source>
        <strain evidence="3">CGMCC 4.7645</strain>
    </source>
</reference>
<protein>
    <submittedName>
        <fullName evidence="2">Uncharacterized protein</fullName>
    </submittedName>
</protein>
<name>A0ABW5G2Y9_9PSEU</name>
<gene>
    <name evidence="2" type="ORF">ACFSXZ_35540</name>
</gene>
<comment type="caution">
    <text evidence="2">The sequence shown here is derived from an EMBL/GenBank/DDBJ whole genome shotgun (WGS) entry which is preliminary data.</text>
</comment>
<evidence type="ECO:0000313" key="3">
    <source>
        <dbReference type="Proteomes" id="UP001597417"/>
    </source>
</evidence>
<feature type="region of interest" description="Disordered" evidence="1">
    <location>
        <begin position="1"/>
        <end position="27"/>
    </location>
</feature>
<sequence length="65" mass="7546">MTRPTVRKINGQWTSMRPGYGFSKDQTRTHRSWKAAIRSFETRSGASTITETTWQQHDEVSCRAE</sequence>
<evidence type="ECO:0000313" key="2">
    <source>
        <dbReference type="EMBL" id="MFD2421659.1"/>
    </source>
</evidence>
<dbReference type="RefSeq" id="WP_378270365.1">
    <property type="nucleotide sequence ID" value="NZ_JBHUKR010000022.1"/>
</dbReference>
<evidence type="ECO:0000256" key="1">
    <source>
        <dbReference type="SAM" id="MobiDB-lite"/>
    </source>
</evidence>
<organism evidence="2 3">
    <name type="scientific">Amycolatopsis pigmentata</name>
    <dbReference type="NCBI Taxonomy" id="450801"/>
    <lineage>
        <taxon>Bacteria</taxon>
        <taxon>Bacillati</taxon>
        <taxon>Actinomycetota</taxon>
        <taxon>Actinomycetes</taxon>
        <taxon>Pseudonocardiales</taxon>
        <taxon>Pseudonocardiaceae</taxon>
        <taxon>Amycolatopsis</taxon>
    </lineage>
</organism>
<proteinExistence type="predicted"/>
<dbReference type="Proteomes" id="UP001597417">
    <property type="component" value="Unassembled WGS sequence"/>
</dbReference>
<accession>A0ABW5G2Y9</accession>
<dbReference type="EMBL" id="JBHUKR010000022">
    <property type="protein sequence ID" value="MFD2421659.1"/>
    <property type="molecule type" value="Genomic_DNA"/>
</dbReference>
<keyword evidence="3" id="KW-1185">Reference proteome</keyword>